<dbReference type="EMBL" id="JAGIKT010000038">
    <property type="protein sequence ID" value="MBP0112830.1"/>
    <property type="molecule type" value="Genomic_DNA"/>
</dbReference>
<dbReference type="PANTHER" id="PTHR43105">
    <property type="entry name" value="RESPIRATORY NITRATE REDUCTASE"/>
    <property type="match status" value="1"/>
</dbReference>
<keyword evidence="1" id="KW-0479">Metal-binding</keyword>
<dbReference type="CDD" id="cd02756">
    <property type="entry name" value="MopB_Arsenite-Ox"/>
    <property type="match status" value="1"/>
</dbReference>
<dbReference type="Gene3D" id="3.30.200.200">
    <property type="match status" value="1"/>
</dbReference>
<keyword evidence="3" id="KW-0411">Iron-sulfur</keyword>
<evidence type="ECO:0000313" key="8">
    <source>
        <dbReference type="Proteomes" id="UP000669317"/>
    </source>
</evidence>
<dbReference type="InterPro" id="IPR014066">
    <property type="entry name" value="AioA/IdrA_lsu"/>
</dbReference>
<dbReference type="PANTHER" id="PTHR43105:SF10">
    <property type="entry name" value="NADH-QUINONE OXIDOREDUCTASE SUBUNIT G"/>
    <property type="match status" value="1"/>
</dbReference>
<dbReference type="Pfam" id="PF01568">
    <property type="entry name" value="Molydop_binding"/>
    <property type="match status" value="1"/>
</dbReference>
<organism evidence="7 8">
    <name type="scientific">Bradyrhizobium vignae</name>
    <dbReference type="NCBI Taxonomy" id="1549949"/>
    <lineage>
        <taxon>Bacteria</taxon>
        <taxon>Pseudomonadati</taxon>
        <taxon>Pseudomonadota</taxon>
        <taxon>Alphaproteobacteria</taxon>
        <taxon>Hyphomicrobiales</taxon>
        <taxon>Nitrobacteraceae</taxon>
        <taxon>Bradyrhizobium</taxon>
    </lineage>
</organism>
<dbReference type="NCBIfam" id="TIGR02693">
    <property type="entry name" value="arsenite_ox_L"/>
    <property type="match status" value="1"/>
</dbReference>
<evidence type="ECO:0000256" key="3">
    <source>
        <dbReference type="ARBA" id="ARBA00023014"/>
    </source>
</evidence>
<feature type="domain" description="Arsenite oxidase subunit AioA/Iodate reductase subunit IdrA 3Fe-4S cluster" evidence="6">
    <location>
        <begin position="24"/>
        <end position="119"/>
    </location>
</feature>
<dbReference type="InterPro" id="IPR041632">
    <property type="entry name" value="AioA/IdrA_3Fe-4S"/>
</dbReference>
<evidence type="ECO:0000259" key="4">
    <source>
        <dbReference type="Pfam" id="PF00384"/>
    </source>
</evidence>
<keyword evidence="7" id="KW-0560">Oxidoreductase</keyword>
<proteinExistence type="predicted"/>
<dbReference type="RefSeq" id="WP_209295415.1">
    <property type="nucleotide sequence ID" value="NZ_JAGIKT010000038.1"/>
</dbReference>
<protein>
    <submittedName>
        <fullName evidence="7">Arsenate reductase (Azurin) large subunit</fullName>
        <ecNumber evidence="7">1.20.9.1</ecNumber>
    </submittedName>
</protein>
<name>A0ABS3ZYK7_9BRAD</name>
<dbReference type="Pfam" id="PF00384">
    <property type="entry name" value="Molybdopterin"/>
    <property type="match status" value="1"/>
</dbReference>
<dbReference type="InterPro" id="IPR006657">
    <property type="entry name" value="MoPterin_dinucl-bd_dom"/>
</dbReference>
<dbReference type="Proteomes" id="UP000669317">
    <property type="component" value="Unassembled WGS sequence"/>
</dbReference>
<evidence type="ECO:0000256" key="2">
    <source>
        <dbReference type="ARBA" id="ARBA00023004"/>
    </source>
</evidence>
<dbReference type="InterPro" id="IPR006656">
    <property type="entry name" value="Mopterin_OxRdtase"/>
</dbReference>
<dbReference type="EC" id="1.20.9.1" evidence="7"/>
<dbReference type="Pfam" id="PF18465">
    <property type="entry name" value="Rieske_3"/>
    <property type="match status" value="1"/>
</dbReference>
<evidence type="ECO:0000256" key="1">
    <source>
        <dbReference type="ARBA" id="ARBA00022723"/>
    </source>
</evidence>
<keyword evidence="8" id="KW-1185">Reference proteome</keyword>
<dbReference type="GO" id="GO:0050611">
    <property type="term" value="F:arsenate reductase (azurin) activity"/>
    <property type="evidence" value="ECO:0007669"/>
    <property type="project" value="UniProtKB-EC"/>
</dbReference>
<dbReference type="Gene3D" id="3.40.228.10">
    <property type="entry name" value="Dimethylsulfoxide Reductase, domain 2"/>
    <property type="match status" value="1"/>
</dbReference>
<evidence type="ECO:0000259" key="5">
    <source>
        <dbReference type="Pfam" id="PF01568"/>
    </source>
</evidence>
<feature type="domain" description="Molybdopterin dinucleotide-binding" evidence="5">
    <location>
        <begin position="741"/>
        <end position="829"/>
    </location>
</feature>
<dbReference type="Gene3D" id="3.40.50.740">
    <property type="match status" value="1"/>
</dbReference>
<comment type="caution">
    <text evidence="7">The sequence shown here is derived from an EMBL/GenBank/DDBJ whole genome shotgun (WGS) entry which is preliminary data.</text>
</comment>
<keyword evidence="2" id="KW-0408">Iron</keyword>
<evidence type="ECO:0000259" key="6">
    <source>
        <dbReference type="Pfam" id="PF18465"/>
    </source>
</evidence>
<dbReference type="InterPro" id="IPR009010">
    <property type="entry name" value="Asp_de-COase-like_dom_sf"/>
</dbReference>
<gene>
    <name evidence="7" type="ORF">JWS04_17410</name>
</gene>
<feature type="domain" description="Molybdopterin oxidoreductase" evidence="4">
    <location>
        <begin position="123"/>
        <end position="578"/>
    </location>
</feature>
<reference evidence="7 8" key="1">
    <citation type="submission" date="2021-03" db="EMBL/GenBank/DDBJ databases">
        <title>Genome Sequence of Bradyrhizobium vignae strain ISRA400.</title>
        <authorList>
            <person name="Tisa L.S."/>
            <person name="Svistoonoff S."/>
            <person name="Hocher V."/>
            <person name="Fall S."/>
            <person name="Zaiya A."/>
            <person name="Naing D."/>
            <person name="Niang N."/>
            <person name="Diouf A."/>
            <person name="Dasylva M.C."/>
            <person name="Toure O."/>
            <person name="Gueye M."/>
            <person name="Gully D."/>
            <person name="Tisseyre P."/>
            <person name="Simpson S."/>
            <person name="Morris K."/>
            <person name="Thomas W.K."/>
        </authorList>
    </citation>
    <scope>NUCLEOTIDE SEQUENCE [LARGE SCALE GENOMIC DNA]</scope>
    <source>
        <strain evidence="7 8">ISRA400</strain>
    </source>
</reference>
<dbReference type="Gene3D" id="2.40.40.20">
    <property type="match status" value="1"/>
</dbReference>
<evidence type="ECO:0000313" key="7">
    <source>
        <dbReference type="EMBL" id="MBP0112830.1"/>
    </source>
</evidence>
<accession>A0ABS3ZYK7</accession>
<dbReference type="InterPro" id="IPR050123">
    <property type="entry name" value="Prok_molybdopt-oxidoreductase"/>
</dbReference>
<dbReference type="SUPFAM" id="SSF50692">
    <property type="entry name" value="ADC-like"/>
    <property type="match status" value="1"/>
</dbReference>
<sequence length="870" mass="95614">MTYKRQIDRLPIIPADAKESNVTCHYCIVGCGYKAYTWSASTQGGTAPNQNKFGVDLSKQQPPETAAWYSPSMYNIVRQNGQDVHIVIKPDKDCVVNSGLGSVRGARMAEMSYSQQRNTQLQRLTDPMVWRYGQMQPTSWEDALDLVARVTVAVMNDMGEDGVFVSAFDHGGAGGGYENTWGTGKLYFGAMKVKNIRIHNRPAYNSEVHATRDMGVGELNNCYEDAELADTLVAVGTNALETQTNYFLNHWVPNLRGTSLDKKKAEFGSEPVERAKVIIVDPRRTVTVNACEVEAGKDNVMHLAINPGTDLALFNAWTTYIADKGWVDKAFVNASTTNFDQMKAANKISLEDAAKITGLTVDQIRKSAEWIAQPKASNARRRAMFAYEKGLIWGNDNYRTNGALVNVALATGNIGRPGGGCVRMGGHQEGYSRPSDAHVGRPAAYVDQLLIEGKGGVHHIWGCDHYKTTLNAFKFKQAYKKRTDMVKDAMMTAPYGDRPAMINAIADAIKKGGLFAVDVDIVPTKIGEACHVWLPAATSGEANLTSMNGERRMRLTEKYMDPPGQAMPDCLIAARIANQMERVLREQGKPEVADRFKGFDWKTEEDAFMDGYHQHEKGGEFVTYARLRAMGTNGFQEPAVGLETTGPVAAGTSTGTKTGEVLKGPAIEGARGKEPVQTTGAAATTAASPASGGAERILGTKRLYADGKFNSKDGKARFMETQWRGLQAAGKEDEMKKFPFLINNGRANITWQSSYLDQDNEFVTDRTPYPYLQMNPQDMDELRLKQGDLVEIYNDNGSTQAMVYPTPTAKPKQTFMVFAQANGVQGNVVSPGVNEFIIPNYKQTWANIRKLADAPEGVKHLSFKSLDYTA</sequence>
<dbReference type="SUPFAM" id="SSF53706">
    <property type="entry name" value="Formate dehydrogenase/DMSO reductase, domains 1-3"/>
    <property type="match status" value="1"/>
</dbReference>